<dbReference type="InterPro" id="IPR003593">
    <property type="entry name" value="AAA+_ATPase"/>
</dbReference>
<organism evidence="6 7">
    <name type="scientific">Blastococcus haudaquaticus</name>
    <dbReference type="NCBI Taxonomy" id="1938745"/>
    <lineage>
        <taxon>Bacteria</taxon>
        <taxon>Bacillati</taxon>
        <taxon>Actinomycetota</taxon>
        <taxon>Actinomycetes</taxon>
        <taxon>Geodermatophilales</taxon>
        <taxon>Geodermatophilaceae</taxon>
        <taxon>Blastococcus</taxon>
    </lineage>
</organism>
<evidence type="ECO:0000256" key="3">
    <source>
        <dbReference type="ARBA" id="ARBA00022840"/>
    </source>
</evidence>
<dbReference type="PROSITE" id="PS00211">
    <property type="entry name" value="ABC_TRANSPORTER_1"/>
    <property type="match status" value="1"/>
</dbReference>
<sequence length="302" mass="31733">MNHFPCDLTHSTLPAVTQAISPDRSANDSGGGAPPALVARGVGLSFAGLRALDDLAFEIPAGGTSAVIGPNGAGKTTLFNCISGLYGYEGELTLHGRPLGRLRPHQRARRGISRTFQTPALLDVESALQNVALGAVAHSRVGVVNSMLSTRRRRREERETLERAYALLQRLGIAALASRPVAGLAHGDRRRVEVARALLSSPSLLMLDEPAAGLGAEEAQDLLAEVEAYAGSDTTVLLVEHDVALVMSVARRVVVLDSGRLLAIGTPDEVRADPRVVEAYLGAEDADGPAPERLHASTGDAL</sequence>
<evidence type="ECO:0000313" key="6">
    <source>
        <dbReference type="EMBL" id="SOD98008.1"/>
    </source>
</evidence>
<dbReference type="GO" id="GO:0016887">
    <property type="term" value="F:ATP hydrolysis activity"/>
    <property type="evidence" value="ECO:0007669"/>
    <property type="project" value="InterPro"/>
</dbReference>
<keyword evidence="7" id="KW-1185">Reference proteome</keyword>
<accession>A0A286GR58</accession>
<gene>
    <name evidence="6" type="ORF">SAMN06272739_1691</name>
</gene>
<evidence type="ECO:0000259" key="5">
    <source>
        <dbReference type="PROSITE" id="PS50893"/>
    </source>
</evidence>
<dbReference type="Gene3D" id="3.40.50.300">
    <property type="entry name" value="P-loop containing nucleotide triphosphate hydrolases"/>
    <property type="match status" value="1"/>
</dbReference>
<dbReference type="InterPro" id="IPR003439">
    <property type="entry name" value="ABC_transporter-like_ATP-bd"/>
</dbReference>
<name>A0A286GR58_9ACTN</name>
<dbReference type="GO" id="GO:0005886">
    <property type="term" value="C:plasma membrane"/>
    <property type="evidence" value="ECO:0007669"/>
    <property type="project" value="TreeGrafter"/>
</dbReference>
<dbReference type="EMBL" id="OCNK01000002">
    <property type="protein sequence ID" value="SOD98008.1"/>
    <property type="molecule type" value="Genomic_DNA"/>
</dbReference>
<protein>
    <submittedName>
        <fullName evidence="6">Branched-chain amino acid transport system ATP-binding protein</fullName>
    </submittedName>
</protein>
<evidence type="ECO:0000256" key="4">
    <source>
        <dbReference type="SAM" id="MobiDB-lite"/>
    </source>
</evidence>
<dbReference type="Pfam" id="PF12399">
    <property type="entry name" value="BCA_ABC_TP_C"/>
    <property type="match status" value="1"/>
</dbReference>
<keyword evidence="1" id="KW-0813">Transport</keyword>
<evidence type="ECO:0000256" key="2">
    <source>
        <dbReference type="ARBA" id="ARBA00022741"/>
    </source>
</evidence>
<proteinExistence type="predicted"/>
<dbReference type="SUPFAM" id="SSF52540">
    <property type="entry name" value="P-loop containing nucleoside triphosphate hydrolases"/>
    <property type="match status" value="1"/>
</dbReference>
<dbReference type="PANTHER" id="PTHR45772:SF1">
    <property type="entry name" value="ABC TRANSPORTER ATP-BINDING PROTEIN"/>
    <property type="match status" value="1"/>
</dbReference>
<dbReference type="Pfam" id="PF00005">
    <property type="entry name" value="ABC_tran"/>
    <property type="match status" value="1"/>
</dbReference>
<dbReference type="SMART" id="SM00382">
    <property type="entry name" value="AAA"/>
    <property type="match status" value="1"/>
</dbReference>
<dbReference type="PROSITE" id="PS50893">
    <property type="entry name" value="ABC_TRANSPORTER_2"/>
    <property type="match status" value="1"/>
</dbReference>
<dbReference type="InterPro" id="IPR051120">
    <property type="entry name" value="ABC_AA/LPS_Transport"/>
</dbReference>
<keyword evidence="3 6" id="KW-0067">ATP-binding</keyword>
<evidence type="ECO:0000256" key="1">
    <source>
        <dbReference type="ARBA" id="ARBA00022448"/>
    </source>
</evidence>
<dbReference type="InterPro" id="IPR032823">
    <property type="entry name" value="BCA_ABC_TP_C"/>
</dbReference>
<evidence type="ECO:0000313" key="7">
    <source>
        <dbReference type="Proteomes" id="UP000219482"/>
    </source>
</evidence>
<dbReference type="InterPro" id="IPR027417">
    <property type="entry name" value="P-loop_NTPase"/>
</dbReference>
<dbReference type="GO" id="GO:0005524">
    <property type="term" value="F:ATP binding"/>
    <property type="evidence" value="ECO:0007669"/>
    <property type="project" value="UniProtKB-KW"/>
</dbReference>
<dbReference type="AlphaFoldDB" id="A0A286GR58"/>
<keyword evidence="2" id="KW-0547">Nucleotide-binding</keyword>
<dbReference type="InterPro" id="IPR017871">
    <property type="entry name" value="ABC_transporter-like_CS"/>
</dbReference>
<dbReference type="Proteomes" id="UP000219482">
    <property type="component" value="Unassembled WGS sequence"/>
</dbReference>
<reference evidence="7" key="1">
    <citation type="submission" date="2017-09" db="EMBL/GenBank/DDBJ databases">
        <authorList>
            <person name="Varghese N."/>
            <person name="Submissions S."/>
        </authorList>
    </citation>
    <scope>NUCLEOTIDE SEQUENCE [LARGE SCALE GENOMIC DNA]</scope>
    <source>
        <strain evidence="7">DSM 44270</strain>
    </source>
</reference>
<feature type="domain" description="ABC transporter" evidence="5">
    <location>
        <begin position="37"/>
        <end position="283"/>
    </location>
</feature>
<dbReference type="PANTHER" id="PTHR45772">
    <property type="entry name" value="CONSERVED COMPONENT OF ABC TRANSPORTER FOR NATURAL AMINO ACIDS-RELATED"/>
    <property type="match status" value="1"/>
</dbReference>
<feature type="region of interest" description="Disordered" evidence="4">
    <location>
        <begin position="283"/>
        <end position="302"/>
    </location>
</feature>